<dbReference type="Pfam" id="PF17232">
    <property type="entry name" value="Pep1_7"/>
    <property type="match status" value="1"/>
</dbReference>
<dbReference type="GO" id="GO:0045087">
    <property type="term" value="P:innate immune response"/>
    <property type="evidence" value="ECO:0007669"/>
    <property type="project" value="InterPro"/>
</dbReference>
<evidence type="ECO:0000256" key="2">
    <source>
        <dbReference type="ARBA" id="ARBA00022821"/>
    </source>
</evidence>
<dbReference type="EMBL" id="JAKUCV010001035">
    <property type="protein sequence ID" value="KAJ4847945.1"/>
    <property type="molecule type" value="Genomic_DNA"/>
</dbReference>
<dbReference type="InterPro" id="IPR035176">
    <property type="entry name" value="PEP"/>
</dbReference>
<evidence type="ECO:0000313" key="5">
    <source>
        <dbReference type="Proteomes" id="UP001141552"/>
    </source>
</evidence>
<name>A0A9Q0GDC1_9ROSI</name>
<keyword evidence="2" id="KW-0611">Plant defense</keyword>
<dbReference type="Proteomes" id="UP001141552">
    <property type="component" value="Unassembled WGS sequence"/>
</dbReference>
<evidence type="ECO:0000256" key="1">
    <source>
        <dbReference type="ARBA" id="ARBA00011021"/>
    </source>
</evidence>
<keyword evidence="5" id="KW-1185">Reference proteome</keyword>
<protein>
    <submittedName>
        <fullName evidence="4">Uncharacterized protein</fullName>
    </submittedName>
</protein>
<comment type="similarity">
    <text evidence="1">Belongs to the brassicaceae elicitor peptide family.</text>
</comment>
<evidence type="ECO:0000256" key="3">
    <source>
        <dbReference type="SAM" id="MobiDB-lite"/>
    </source>
</evidence>
<gene>
    <name evidence="4" type="ORF">Tsubulata_018543</name>
</gene>
<accession>A0A9Q0GDC1</accession>
<comment type="caution">
    <text evidence="4">The sequence shown here is derived from an EMBL/GenBank/DDBJ whole genome shotgun (WGS) entry which is preliminary data.</text>
</comment>
<reference evidence="4" key="1">
    <citation type="submission" date="2022-02" db="EMBL/GenBank/DDBJ databases">
        <authorList>
            <person name="Henning P.M."/>
            <person name="McCubbin A.G."/>
            <person name="Shore J.S."/>
        </authorList>
    </citation>
    <scope>NUCLEOTIDE SEQUENCE</scope>
    <source>
        <strain evidence="4">F60SS</strain>
        <tissue evidence="4">Leaves</tissue>
    </source>
</reference>
<feature type="region of interest" description="Disordered" evidence="3">
    <location>
        <begin position="43"/>
        <end position="97"/>
    </location>
</feature>
<evidence type="ECO:0000313" key="4">
    <source>
        <dbReference type="EMBL" id="KAJ4847945.1"/>
    </source>
</evidence>
<sequence>MENSTEEERRSREENCCIYSPCYLCERVVRLFFKCLGYDDDSPTGEPDMHHHHHHPSEAETAMKINEEVSVLSTRSIRVARRRPRPPVSSGGGGQIN</sequence>
<proteinExistence type="inferred from homology"/>
<reference evidence="4" key="2">
    <citation type="journal article" date="2023" name="Plants (Basel)">
        <title>Annotation of the Turnera subulata (Passifloraceae) Draft Genome Reveals the S-Locus Evolved after the Divergence of Turneroideae from Passifloroideae in a Stepwise Manner.</title>
        <authorList>
            <person name="Henning P.M."/>
            <person name="Roalson E.H."/>
            <person name="Mir W."/>
            <person name="McCubbin A.G."/>
            <person name="Shore J.S."/>
        </authorList>
    </citation>
    <scope>NUCLEOTIDE SEQUENCE</scope>
    <source>
        <strain evidence="4">F60SS</strain>
    </source>
</reference>
<dbReference type="AlphaFoldDB" id="A0A9Q0GDC1"/>
<organism evidence="4 5">
    <name type="scientific">Turnera subulata</name>
    <dbReference type="NCBI Taxonomy" id="218843"/>
    <lineage>
        <taxon>Eukaryota</taxon>
        <taxon>Viridiplantae</taxon>
        <taxon>Streptophyta</taxon>
        <taxon>Embryophyta</taxon>
        <taxon>Tracheophyta</taxon>
        <taxon>Spermatophyta</taxon>
        <taxon>Magnoliopsida</taxon>
        <taxon>eudicotyledons</taxon>
        <taxon>Gunneridae</taxon>
        <taxon>Pentapetalae</taxon>
        <taxon>rosids</taxon>
        <taxon>fabids</taxon>
        <taxon>Malpighiales</taxon>
        <taxon>Passifloraceae</taxon>
        <taxon>Turnera</taxon>
    </lineage>
</organism>